<evidence type="ECO:0000313" key="4">
    <source>
        <dbReference type="WBParaSite" id="GPUH_0001179601-mRNA-1"/>
    </source>
</evidence>
<sequence length="332" mass="37989">MSEEDEHQRKAAAISQEEFCRLQEQLIALRNCNYELLEENRRQQSCIDALSSRGGSDPLLSVSKLIGRKREKENVNDKFESEVRLLQQKLALQEEEFRLQQSTLLSELNKVMKHCELLEESTKGSRGDAYSDELAGMLAEKDLLTEQMKALNEDLLSAKKVLDEEIAQEKQSEYEACIRDKDDEILLLNTSLALAKRASVQEKGTQTDNPEERTSSVQNFEAVKAALEAKIKEGDEERKKRDEEMKVALKKQSSMVKELRHQVQSEKKRAEQAEKHLEEVLGVNDAYPQSTFRLSNLSTEQEGQFLHRRQQRIGNCGTSCALMLQIVKLEIC</sequence>
<evidence type="ECO:0000256" key="1">
    <source>
        <dbReference type="SAM" id="Coils"/>
    </source>
</evidence>
<keyword evidence="1" id="KW-0175">Coiled coil</keyword>
<dbReference type="AlphaFoldDB" id="A0A183DSU1"/>
<reference evidence="4" key="1">
    <citation type="submission" date="2016-06" db="UniProtKB">
        <authorList>
            <consortium name="WormBaseParasite"/>
        </authorList>
    </citation>
    <scope>IDENTIFICATION</scope>
</reference>
<dbReference type="GO" id="GO:0099152">
    <property type="term" value="P:regulation of neurotransmitter receptor transport, endosome to postsynaptic membrane"/>
    <property type="evidence" value="ECO:0007669"/>
    <property type="project" value="TreeGrafter"/>
</dbReference>
<dbReference type="InterPro" id="IPR026204">
    <property type="entry name" value="GRIPAP1"/>
</dbReference>
<protein>
    <submittedName>
        <fullName evidence="4">Cnn_1N domain-containing protein</fullName>
    </submittedName>
</protein>
<dbReference type="GO" id="GO:1905244">
    <property type="term" value="P:regulation of modification of synaptic structure"/>
    <property type="evidence" value="ECO:0007669"/>
    <property type="project" value="TreeGrafter"/>
</dbReference>
<feature type="coiled-coil region" evidence="1">
    <location>
        <begin position="217"/>
        <end position="280"/>
    </location>
</feature>
<feature type="coiled-coil region" evidence="1">
    <location>
        <begin position="69"/>
        <end position="96"/>
    </location>
</feature>
<dbReference type="EMBL" id="UYRT01078802">
    <property type="protein sequence ID" value="VDN19243.1"/>
    <property type="molecule type" value="Genomic_DNA"/>
</dbReference>
<feature type="coiled-coil region" evidence="1">
    <location>
        <begin position="134"/>
        <end position="172"/>
    </location>
</feature>
<dbReference type="GO" id="GO:0098978">
    <property type="term" value="C:glutamatergic synapse"/>
    <property type="evidence" value="ECO:0007669"/>
    <property type="project" value="TreeGrafter"/>
</dbReference>
<keyword evidence="3" id="KW-1185">Reference proteome</keyword>
<accession>A0A183DSU1</accession>
<dbReference type="PANTHER" id="PTHR18978">
    <property type="entry name" value="GRIP-1 ASSOCIATED PROTEIN 1"/>
    <property type="match status" value="1"/>
</dbReference>
<evidence type="ECO:0000313" key="2">
    <source>
        <dbReference type="EMBL" id="VDN19243.1"/>
    </source>
</evidence>
<dbReference type="Proteomes" id="UP000271098">
    <property type="component" value="Unassembled WGS sequence"/>
</dbReference>
<dbReference type="OrthoDB" id="6269447at2759"/>
<dbReference type="GO" id="GO:0098887">
    <property type="term" value="P:neurotransmitter receptor transport, endosome to postsynaptic membrane"/>
    <property type="evidence" value="ECO:0007669"/>
    <property type="project" value="TreeGrafter"/>
</dbReference>
<gene>
    <name evidence="2" type="ORF">GPUH_LOCUS11782</name>
</gene>
<dbReference type="GO" id="GO:0099158">
    <property type="term" value="P:regulation of recycling endosome localization within postsynapse"/>
    <property type="evidence" value="ECO:0007669"/>
    <property type="project" value="TreeGrafter"/>
</dbReference>
<dbReference type="PANTHER" id="PTHR18978:SF1">
    <property type="entry name" value="GRIP1-ASSOCIATED PROTEIN 1"/>
    <property type="match status" value="1"/>
</dbReference>
<dbReference type="GO" id="GO:0098998">
    <property type="term" value="C:extrinsic component of postsynaptic early endosome membrane"/>
    <property type="evidence" value="ECO:0007669"/>
    <property type="project" value="TreeGrafter"/>
</dbReference>
<dbReference type="WBParaSite" id="GPUH_0001179601-mRNA-1">
    <property type="protein sequence ID" value="GPUH_0001179601-mRNA-1"/>
    <property type="gene ID" value="GPUH_0001179601"/>
</dbReference>
<reference evidence="2 3" key="2">
    <citation type="submission" date="2018-11" db="EMBL/GenBank/DDBJ databases">
        <authorList>
            <consortium name="Pathogen Informatics"/>
        </authorList>
    </citation>
    <scope>NUCLEOTIDE SEQUENCE [LARGE SCALE GENOMIC DNA]</scope>
</reference>
<proteinExistence type="predicted"/>
<name>A0A183DSU1_9BILA</name>
<dbReference type="GO" id="GO:0098837">
    <property type="term" value="C:postsynaptic recycling endosome"/>
    <property type="evidence" value="ECO:0007669"/>
    <property type="project" value="TreeGrafter"/>
</dbReference>
<evidence type="ECO:0000313" key="3">
    <source>
        <dbReference type="Proteomes" id="UP000271098"/>
    </source>
</evidence>
<organism evidence="4">
    <name type="scientific">Gongylonema pulchrum</name>
    <dbReference type="NCBI Taxonomy" id="637853"/>
    <lineage>
        <taxon>Eukaryota</taxon>
        <taxon>Metazoa</taxon>
        <taxon>Ecdysozoa</taxon>
        <taxon>Nematoda</taxon>
        <taxon>Chromadorea</taxon>
        <taxon>Rhabditida</taxon>
        <taxon>Spirurina</taxon>
        <taxon>Spiruromorpha</taxon>
        <taxon>Spiruroidea</taxon>
        <taxon>Gongylonematidae</taxon>
        <taxon>Gongylonema</taxon>
    </lineage>
</organism>